<dbReference type="PANTHER" id="PTHR43591:SF10">
    <property type="entry name" value="ABC TRANSMEMBRANE TYPE-1 DOMAIN-CONTAINING PROTEIN-RELATED"/>
    <property type="match status" value="1"/>
</dbReference>
<dbReference type="STRING" id="1163406.A0A0L0MYQ9"/>
<comment type="similarity">
    <text evidence="1">Belongs to the methyltransferase superfamily. LaeA methyltransferase family.</text>
</comment>
<dbReference type="OrthoDB" id="2013972at2759"/>
<dbReference type="AlphaFoldDB" id="A0A0L0MYQ9"/>
<comment type="caution">
    <text evidence="3">The sequence shown here is derived from an EMBL/GenBank/DDBJ whole genome shotgun (WGS) entry which is preliminary data.</text>
</comment>
<dbReference type="Gene3D" id="3.40.50.150">
    <property type="entry name" value="Vaccinia Virus protein VP39"/>
    <property type="match status" value="1"/>
</dbReference>
<proteinExistence type="inferred from homology"/>
<sequence>MDDNTATPRHRHPEPASPSSSANAIDVATDGDAALLQSLEQGEYGTATEMDNDSHSLTSSVRQHVVDGHLRYHAYHAGQYAFPNDETEQFRDNLKHALTIHLCDGSYFYAPFHKMFERGVEVLDLGTGTGKWCVEMADFYPNSHFHGMDLSPIQPDWVPENLEFFVDDIEHEGGWAYPENSFDYIHIRHTSHSIKNRKQMWKRFQYVAACDDDSCDGPYAWRDFLAYLEAGLAALGSQLNSVQFVEDELLAAGFQDLRYQDLKCPVGPWPKKLRLQECGHMLRDVIMWGLIGLSRRPFRDGLGWTNIQIEMFLINVRKDLSREANGLPDFHSYFPFRSIFGRKPLAAE</sequence>
<dbReference type="InterPro" id="IPR029063">
    <property type="entry name" value="SAM-dependent_MTases_sf"/>
</dbReference>
<name>A0A0L0MYQ9_TOLOC</name>
<evidence type="ECO:0000256" key="1">
    <source>
        <dbReference type="ARBA" id="ARBA00038158"/>
    </source>
</evidence>
<dbReference type="GO" id="GO:0008168">
    <property type="term" value="F:methyltransferase activity"/>
    <property type="evidence" value="ECO:0007669"/>
    <property type="project" value="TreeGrafter"/>
</dbReference>
<keyword evidence="4" id="KW-1185">Reference proteome</keyword>
<dbReference type="SUPFAM" id="SSF53335">
    <property type="entry name" value="S-adenosyl-L-methionine-dependent methyltransferases"/>
    <property type="match status" value="1"/>
</dbReference>
<reference evidence="3 4" key="1">
    <citation type="journal article" date="2015" name="BMC Genomics">
        <title>The genome of the truffle-parasite Tolypocladium ophioglossoides and the evolution of antifungal peptaibiotics.</title>
        <authorList>
            <person name="Quandt C.A."/>
            <person name="Bushley K.E."/>
            <person name="Spatafora J.W."/>
        </authorList>
    </citation>
    <scope>NUCLEOTIDE SEQUENCE [LARGE SCALE GENOMIC DNA]</scope>
    <source>
        <strain evidence="3 4">CBS 100239</strain>
    </source>
</reference>
<dbReference type="PANTHER" id="PTHR43591">
    <property type="entry name" value="METHYLTRANSFERASE"/>
    <property type="match status" value="1"/>
</dbReference>
<feature type="region of interest" description="Disordered" evidence="2">
    <location>
        <begin position="1"/>
        <end position="24"/>
    </location>
</feature>
<evidence type="ECO:0000313" key="3">
    <source>
        <dbReference type="EMBL" id="KND86921.1"/>
    </source>
</evidence>
<evidence type="ECO:0000256" key="2">
    <source>
        <dbReference type="SAM" id="MobiDB-lite"/>
    </source>
</evidence>
<dbReference type="CDD" id="cd02440">
    <property type="entry name" value="AdoMet_MTases"/>
    <property type="match status" value="1"/>
</dbReference>
<dbReference type="Pfam" id="PF13489">
    <property type="entry name" value="Methyltransf_23"/>
    <property type="match status" value="1"/>
</dbReference>
<dbReference type="EMBL" id="LFRF01000045">
    <property type="protein sequence ID" value="KND86921.1"/>
    <property type="molecule type" value="Genomic_DNA"/>
</dbReference>
<protein>
    <recommendedName>
        <fullName evidence="5">Methyltransferase</fullName>
    </recommendedName>
</protein>
<evidence type="ECO:0000313" key="4">
    <source>
        <dbReference type="Proteomes" id="UP000036947"/>
    </source>
</evidence>
<evidence type="ECO:0008006" key="5">
    <source>
        <dbReference type="Google" id="ProtNLM"/>
    </source>
</evidence>
<organism evidence="3 4">
    <name type="scientific">Tolypocladium ophioglossoides (strain CBS 100239)</name>
    <name type="common">Snaketongue truffleclub</name>
    <name type="synonym">Elaphocordyceps ophioglossoides</name>
    <dbReference type="NCBI Taxonomy" id="1163406"/>
    <lineage>
        <taxon>Eukaryota</taxon>
        <taxon>Fungi</taxon>
        <taxon>Dikarya</taxon>
        <taxon>Ascomycota</taxon>
        <taxon>Pezizomycotina</taxon>
        <taxon>Sordariomycetes</taxon>
        <taxon>Hypocreomycetidae</taxon>
        <taxon>Hypocreales</taxon>
        <taxon>Ophiocordycipitaceae</taxon>
        <taxon>Tolypocladium</taxon>
    </lineage>
</organism>
<accession>A0A0L0MYQ9</accession>
<gene>
    <name evidence="3" type="ORF">TOPH_08436</name>
</gene>
<dbReference type="Proteomes" id="UP000036947">
    <property type="component" value="Unassembled WGS sequence"/>
</dbReference>